<dbReference type="InterPro" id="IPR002397">
    <property type="entry name" value="Cyt_P450_B"/>
</dbReference>
<organism evidence="2 3">
    <name type="scientific">Pilimelia anulata</name>
    <dbReference type="NCBI Taxonomy" id="53371"/>
    <lineage>
        <taxon>Bacteria</taxon>
        <taxon>Bacillati</taxon>
        <taxon>Actinomycetota</taxon>
        <taxon>Actinomycetes</taxon>
        <taxon>Micromonosporales</taxon>
        <taxon>Micromonosporaceae</taxon>
        <taxon>Pilimelia</taxon>
    </lineage>
</organism>
<keyword evidence="3" id="KW-1185">Reference proteome</keyword>
<dbReference type="Proteomes" id="UP000649739">
    <property type="component" value="Unassembled WGS sequence"/>
</dbReference>
<dbReference type="GO" id="GO:0020037">
    <property type="term" value="F:heme binding"/>
    <property type="evidence" value="ECO:0007669"/>
    <property type="project" value="InterPro"/>
</dbReference>
<evidence type="ECO:0000256" key="1">
    <source>
        <dbReference type="ARBA" id="ARBA00010617"/>
    </source>
</evidence>
<evidence type="ECO:0000313" key="3">
    <source>
        <dbReference type="Proteomes" id="UP000649739"/>
    </source>
</evidence>
<comment type="similarity">
    <text evidence="1">Belongs to the cytochrome P450 family.</text>
</comment>
<reference evidence="2" key="1">
    <citation type="journal article" date="2014" name="Int. J. Syst. Evol. Microbiol.">
        <title>Complete genome sequence of Corynebacterium casei LMG S-19264T (=DSM 44701T), isolated from a smear-ripened cheese.</title>
        <authorList>
            <consortium name="US DOE Joint Genome Institute (JGI-PGF)"/>
            <person name="Walter F."/>
            <person name="Albersmeier A."/>
            <person name="Kalinowski J."/>
            <person name="Ruckert C."/>
        </authorList>
    </citation>
    <scope>NUCLEOTIDE SEQUENCE</scope>
    <source>
        <strain evidence="2">JCM 3090</strain>
    </source>
</reference>
<dbReference type="PROSITE" id="PS00086">
    <property type="entry name" value="CYTOCHROME_P450"/>
    <property type="match status" value="1"/>
</dbReference>
<dbReference type="PRINTS" id="PR00359">
    <property type="entry name" value="BP450"/>
</dbReference>
<gene>
    <name evidence="2" type="ORF">GCM10010123_39080</name>
</gene>
<dbReference type="Gene3D" id="1.10.630.10">
    <property type="entry name" value="Cytochrome P450"/>
    <property type="match status" value="1"/>
</dbReference>
<reference evidence="2" key="2">
    <citation type="submission" date="2020-09" db="EMBL/GenBank/DDBJ databases">
        <authorList>
            <person name="Sun Q."/>
            <person name="Ohkuma M."/>
        </authorList>
    </citation>
    <scope>NUCLEOTIDE SEQUENCE</scope>
    <source>
        <strain evidence="2">JCM 3090</strain>
    </source>
</reference>
<evidence type="ECO:0000313" key="2">
    <source>
        <dbReference type="EMBL" id="GGK05401.1"/>
    </source>
</evidence>
<dbReference type="EMBL" id="BMQB01000010">
    <property type="protein sequence ID" value="GGK05401.1"/>
    <property type="molecule type" value="Genomic_DNA"/>
</dbReference>
<dbReference type="GO" id="GO:0005506">
    <property type="term" value="F:iron ion binding"/>
    <property type="evidence" value="ECO:0007669"/>
    <property type="project" value="InterPro"/>
</dbReference>
<dbReference type="GO" id="GO:0016705">
    <property type="term" value="F:oxidoreductase activity, acting on paired donors, with incorporation or reduction of molecular oxygen"/>
    <property type="evidence" value="ECO:0007669"/>
    <property type="project" value="InterPro"/>
</dbReference>
<dbReference type="SUPFAM" id="SSF48264">
    <property type="entry name" value="Cytochrome P450"/>
    <property type="match status" value="1"/>
</dbReference>
<dbReference type="PANTHER" id="PTHR46696">
    <property type="entry name" value="P450, PUTATIVE (EUROFUNG)-RELATED"/>
    <property type="match status" value="1"/>
</dbReference>
<protein>
    <recommendedName>
        <fullName evidence="4">Cytochrome P450</fullName>
    </recommendedName>
</protein>
<dbReference type="RefSeq" id="WP_189171653.1">
    <property type="nucleotide sequence ID" value="NZ_BMQB01000010.1"/>
</dbReference>
<name>A0A8J3B9G3_9ACTN</name>
<proteinExistence type="inferred from homology"/>
<sequence length="351" mass="34656">MSRFAVDLSSAALRAECPAHVAWLRESVGPVLPSTRPDGLLVLSAELVREVLTDPARYSSSIMATADPELLGADGAAHRAVRRTLVRALRDADACAVRAAATGRADRLLGAFARAGGGDAVPTVARPLAVLAAAGVLGMPVPDVRRLTGWAAAAVGSATGGDGADVAAHSAAATATVAARLPAAGRGVLGALRAGVDAGEQTKEGAVAVALLVLLASLDTTTALVAGCLRAVAAGAAGTPEGVVEGVLAAHPPVRFVRRVATAPSTLGGVPLRPGQPVLAHLHSANAEAGGFAFGAGPHACPGAAVARAVAVGAVTAAARYALRPAGEPVPQRSSQIAGWAALPLHAGRRP</sequence>
<comment type="caution">
    <text evidence="2">The sequence shown here is derived from an EMBL/GenBank/DDBJ whole genome shotgun (WGS) entry which is preliminary data.</text>
</comment>
<dbReference type="AlphaFoldDB" id="A0A8J3B9G3"/>
<dbReference type="InterPro" id="IPR017972">
    <property type="entry name" value="Cyt_P450_CS"/>
</dbReference>
<dbReference type="InterPro" id="IPR036396">
    <property type="entry name" value="Cyt_P450_sf"/>
</dbReference>
<dbReference type="GO" id="GO:0004497">
    <property type="term" value="F:monooxygenase activity"/>
    <property type="evidence" value="ECO:0007669"/>
    <property type="project" value="InterPro"/>
</dbReference>
<dbReference type="PANTHER" id="PTHR46696:SF1">
    <property type="entry name" value="CYTOCHROME P450 YJIB-RELATED"/>
    <property type="match status" value="1"/>
</dbReference>
<accession>A0A8J3B9G3</accession>
<evidence type="ECO:0008006" key="4">
    <source>
        <dbReference type="Google" id="ProtNLM"/>
    </source>
</evidence>